<evidence type="ECO:0000313" key="1">
    <source>
        <dbReference type="EMBL" id="EKC23271.1"/>
    </source>
</evidence>
<dbReference type="SUPFAM" id="SSF50729">
    <property type="entry name" value="PH domain-like"/>
    <property type="match status" value="1"/>
</dbReference>
<dbReference type="EMBL" id="JH818284">
    <property type="protein sequence ID" value="EKC23271.1"/>
    <property type="molecule type" value="Genomic_DNA"/>
</dbReference>
<dbReference type="AlphaFoldDB" id="K1QNY8"/>
<dbReference type="Gene3D" id="2.30.29.30">
    <property type="entry name" value="Pleckstrin-homology domain (PH domain)/Phosphotyrosine-binding domain (PTB)"/>
    <property type="match status" value="1"/>
</dbReference>
<dbReference type="InterPro" id="IPR011993">
    <property type="entry name" value="PH-like_dom_sf"/>
</dbReference>
<organism evidence="1">
    <name type="scientific">Magallana gigas</name>
    <name type="common">Pacific oyster</name>
    <name type="synonym">Crassostrea gigas</name>
    <dbReference type="NCBI Taxonomy" id="29159"/>
    <lineage>
        <taxon>Eukaryota</taxon>
        <taxon>Metazoa</taxon>
        <taxon>Spiralia</taxon>
        <taxon>Lophotrochozoa</taxon>
        <taxon>Mollusca</taxon>
        <taxon>Bivalvia</taxon>
        <taxon>Autobranchia</taxon>
        <taxon>Pteriomorphia</taxon>
        <taxon>Ostreida</taxon>
        <taxon>Ostreoidea</taxon>
        <taxon>Ostreidae</taxon>
        <taxon>Magallana</taxon>
    </lineage>
</organism>
<dbReference type="InParanoid" id="K1QNY8"/>
<name>K1QNY8_MAGGI</name>
<dbReference type="PROSITE" id="PS50003">
    <property type="entry name" value="PH_DOMAIN"/>
    <property type="match status" value="1"/>
</dbReference>
<accession>K1QNY8</accession>
<protein>
    <submittedName>
        <fullName evidence="1">Ras-specific guanine nucleotide-releasing factor 1</fullName>
    </submittedName>
</protein>
<reference evidence="1" key="1">
    <citation type="journal article" date="2012" name="Nature">
        <title>The oyster genome reveals stress adaptation and complexity of shell formation.</title>
        <authorList>
            <person name="Zhang G."/>
            <person name="Fang X."/>
            <person name="Guo X."/>
            <person name="Li L."/>
            <person name="Luo R."/>
            <person name="Xu F."/>
            <person name="Yang P."/>
            <person name="Zhang L."/>
            <person name="Wang X."/>
            <person name="Qi H."/>
            <person name="Xiong Z."/>
            <person name="Que H."/>
            <person name="Xie Y."/>
            <person name="Holland P.W."/>
            <person name="Paps J."/>
            <person name="Zhu Y."/>
            <person name="Wu F."/>
            <person name="Chen Y."/>
            <person name="Wang J."/>
            <person name="Peng C."/>
            <person name="Meng J."/>
            <person name="Yang L."/>
            <person name="Liu J."/>
            <person name="Wen B."/>
            <person name="Zhang N."/>
            <person name="Huang Z."/>
            <person name="Zhu Q."/>
            <person name="Feng Y."/>
            <person name="Mount A."/>
            <person name="Hedgecock D."/>
            <person name="Xu Z."/>
            <person name="Liu Y."/>
            <person name="Domazet-Loso T."/>
            <person name="Du Y."/>
            <person name="Sun X."/>
            <person name="Zhang S."/>
            <person name="Liu B."/>
            <person name="Cheng P."/>
            <person name="Jiang X."/>
            <person name="Li J."/>
            <person name="Fan D."/>
            <person name="Wang W."/>
            <person name="Fu W."/>
            <person name="Wang T."/>
            <person name="Wang B."/>
            <person name="Zhang J."/>
            <person name="Peng Z."/>
            <person name="Li Y."/>
            <person name="Li N."/>
            <person name="Wang J."/>
            <person name="Chen M."/>
            <person name="He Y."/>
            <person name="Tan F."/>
            <person name="Song X."/>
            <person name="Zheng Q."/>
            <person name="Huang R."/>
            <person name="Yang H."/>
            <person name="Du X."/>
            <person name="Chen L."/>
            <person name="Yang M."/>
            <person name="Gaffney P.M."/>
            <person name="Wang S."/>
            <person name="Luo L."/>
            <person name="She Z."/>
            <person name="Ming Y."/>
            <person name="Huang W."/>
            <person name="Zhang S."/>
            <person name="Huang B."/>
            <person name="Zhang Y."/>
            <person name="Qu T."/>
            <person name="Ni P."/>
            <person name="Miao G."/>
            <person name="Wang J."/>
            <person name="Wang Q."/>
            <person name="Steinberg C.E."/>
            <person name="Wang H."/>
            <person name="Li N."/>
            <person name="Qian L."/>
            <person name="Zhang G."/>
            <person name="Li Y."/>
            <person name="Yang H."/>
            <person name="Liu X."/>
            <person name="Wang J."/>
            <person name="Yin Y."/>
            <person name="Wang J."/>
        </authorList>
    </citation>
    <scope>NUCLEOTIDE SEQUENCE [LARGE SCALE GENOMIC DNA]</scope>
    <source>
        <strain evidence="1">05x7-T-G4-1.051#20</strain>
    </source>
</reference>
<sequence>MQKGIRFNETQLQYLAAKSRRENTISGYLHKRSSDTGKWQLRYFVLYQNLLFHFESESAQKLSGATLLEGSYCERVLNPAALKAVKDTEKQVWTESIDNNNTM</sequence>
<proteinExistence type="predicted"/>
<gene>
    <name evidence="1" type="ORF">CGI_10019637</name>
</gene>
<dbReference type="InterPro" id="IPR001849">
    <property type="entry name" value="PH_domain"/>
</dbReference>
<dbReference type="Pfam" id="PF00169">
    <property type="entry name" value="PH"/>
    <property type="match status" value="1"/>
</dbReference>
<dbReference type="HOGENOM" id="CLU_162223_0_0_1"/>